<keyword evidence="3" id="KW-0731">Sigma factor</keyword>
<dbReference type="Gene3D" id="1.20.140.160">
    <property type="match status" value="1"/>
</dbReference>
<evidence type="ECO:0000256" key="4">
    <source>
        <dbReference type="ARBA" id="ARBA00023125"/>
    </source>
</evidence>
<dbReference type="NCBIfam" id="NF005693">
    <property type="entry name" value="PRK07500.1"/>
    <property type="match status" value="1"/>
</dbReference>
<dbReference type="InterPro" id="IPR000943">
    <property type="entry name" value="RNA_pol_sigma70"/>
</dbReference>
<dbReference type="NCBIfam" id="TIGR02937">
    <property type="entry name" value="sigma70-ECF"/>
    <property type="match status" value="1"/>
</dbReference>
<evidence type="ECO:0000256" key="2">
    <source>
        <dbReference type="ARBA" id="ARBA00023015"/>
    </source>
</evidence>
<dbReference type="CDD" id="cd06171">
    <property type="entry name" value="Sigma70_r4"/>
    <property type="match status" value="1"/>
</dbReference>
<dbReference type="InterPro" id="IPR050813">
    <property type="entry name" value="Sigma-70_Factor"/>
</dbReference>
<accession>A0A937L383</accession>
<dbReference type="PANTHER" id="PTHR30376:SF3">
    <property type="entry name" value="RNA POLYMERASE SIGMA FACTOR RPOH"/>
    <property type="match status" value="1"/>
</dbReference>
<evidence type="ECO:0000256" key="3">
    <source>
        <dbReference type="ARBA" id="ARBA00023082"/>
    </source>
</evidence>
<feature type="domain" description="RNA polymerase sigma-70" evidence="6">
    <location>
        <begin position="74"/>
        <end position="87"/>
    </location>
</feature>
<dbReference type="NCBIfam" id="NF005143">
    <property type="entry name" value="PRK06596.1"/>
    <property type="match status" value="1"/>
</dbReference>
<evidence type="ECO:0000313" key="7">
    <source>
        <dbReference type="EMBL" id="MBL6761279.1"/>
    </source>
</evidence>
<dbReference type="SUPFAM" id="SSF88659">
    <property type="entry name" value="Sigma3 and sigma4 domains of RNA polymerase sigma factors"/>
    <property type="match status" value="1"/>
</dbReference>
<dbReference type="PANTHER" id="PTHR30376">
    <property type="entry name" value="SIGMA FACTOR RPOH HEAT SHOCK RELATED"/>
    <property type="match status" value="1"/>
</dbReference>
<proteinExistence type="inferred from homology"/>
<comment type="caution">
    <text evidence="7">The sequence shown here is derived from an EMBL/GenBank/DDBJ whole genome shotgun (WGS) entry which is preliminary data.</text>
</comment>
<protein>
    <submittedName>
        <fullName evidence="7">RNA polymerase factor sigma-32</fullName>
    </submittedName>
</protein>
<dbReference type="InterPro" id="IPR013325">
    <property type="entry name" value="RNA_pol_sigma_r2"/>
</dbReference>
<dbReference type="EMBL" id="JADHOK010000007">
    <property type="protein sequence ID" value="MBL6761279.1"/>
    <property type="molecule type" value="Genomic_DNA"/>
</dbReference>
<evidence type="ECO:0000313" key="8">
    <source>
        <dbReference type="Proteomes" id="UP000785783"/>
    </source>
</evidence>
<dbReference type="Gene3D" id="1.10.601.10">
    <property type="entry name" value="RNA Polymerase Primary Sigma Factor"/>
    <property type="match status" value="1"/>
</dbReference>
<dbReference type="InterPro" id="IPR007630">
    <property type="entry name" value="RNA_pol_sigma70_r4"/>
</dbReference>
<dbReference type="Pfam" id="PF04545">
    <property type="entry name" value="Sigma70_r4"/>
    <property type="match status" value="1"/>
</dbReference>
<dbReference type="GO" id="GO:0006352">
    <property type="term" value="P:DNA-templated transcription initiation"/>
    <property type="evidence" value="ECO:0007669"/>
    <property type="project" value="InterPro"/>
</dbReference>
<dbReference type="PRINTS" id="PR00046">
    <property type="entry name" value="SIGMA70FCT"/>
</dbReference>
<sequence length="297" mass="34045">MAHIDTRETVQSGRKFIKKAMKLPMLEPEHEQKLARLWKDKRDEKALHELTSAHVRLVVAMAAKFRNYGLPMGDLVQEGNIGLMQAAERFDPDREVRFSTYAGWWIRSQIQDYVLRNWSIVRTGTTSAQKSLFFNMRRLRARINDIGANMTPESRTYVARELGVRMEDVEAMEGRMEANDRSLNATISDRSGDGGVTEWQDFLVCERDLPDATVANRLDSRQKVRWIAEAMTELSEREMTIIRARRLAEETVTLESLGKELGISKERVRQIEHEALGKLRGVLMAKTDGDPRQAGLL</sequence>
<dbReference type="AlphaFoldDB" id="A0A937L383"/>
<dbReference type="Proteomes" id="UP000785783">
    <property type="component" value="Unassembled WGS sequence"/>
</dbReference>
<evidence type="ECO:0000256" key="5">
    <source>
        <dbReference type="ARBA" id="ARBA00023163"/>
    </source>
</evidence>
<evidence type="ECO:0000259" key="6">
    <source>
        <dbReference type="PROSITE" id="PS00715"/>
    </source>
</evidence>
<dbReference type="Pfam" id="PF04542">
    <property type="entry name" value="Sigma70_r2"/>
    <property type="match status" value="1"/>
</dbReference>
<dbReference type="GO" id="GO:0003677">
    <property type="term" value="F:DNA binding"/>
    <property type="evidence" value="ECO:0007669"/>
    <property type="project" value="UniProtKB-KW"/>
</dbReference>
<reference evidence="7" key="1">
    <citation type="submission" date="2020-10" db="EMBL/GenBank/DDBJ databases">
        <title>Microbiome of the Black Sea water column analyzed by genome centric metagenomics.</title>
        <authorList>
            <person name="Cabello-Yeves P.J."/>
            <person name="Callieri C."/>
            <person name="Picazo A."/>
            <person name="Mehrshad M."/>
            <person name="Haro-Moreno J.M."/>
            <person name="Roda-Garcia J."/>
            <person name="Dzembekova N."/>
            <person name="Slabakova V."/>
            <person name="Slabakova N."/>
            <person name="Moncheva S."/>
            <person name="Rodriguez-Valera F."/>
        </authorList>
    </citation>
    <scope>NUCLEOTIDE SEQUENCE</scope>
    <source>
        <strain evidence="7">BS307-5m-G5</strain>
    </source>
</reference>
<dbReference type="InterPro" id="IPR007627">
    <property type="entry name" value="RNA_pol_sigma70_r2"/>
</dbReference>
<dbReference type="SUPFAM" id="SSF88946">
    <property type="entry name" value="Sigma2 domain of RNA polymerase sigma factors"/>
    <property type="match status" value="1"/>
</dbReference>
<comment type="similarity">
    <text evidence="1">Belongs to the sigma-70 factor family.</text>
</comment>
<organism evidence="7 8">
    <name type="scientific">PS1 clade bacterium</name>
    <dbReference type="NCBI Taxonomy" id="2175152"/>
    <lineage>
        <taxon>Bacteria</taxon>
        <taxon>Pseudomonadati</taxon>
        <taxon>Pseudomonadota</taxon>
        <taxon>Alphaproteobacteria</taxon>
        <taxon>PS1 clade</taxon>
    </lineage>
</organism>
<keyword evidence="4" id="KW-0238">DNA-binding</keyword>
<dbReference type="PROSITE" id="PS00715">
    <property type="entry name" value="SIGMA70_1"/>
    <property type="match status" value="1"/>
</dbReference>
<keyword evidence="2" id="KW-0805">Transcription regulation</keyword>
<dbReference type="InterPro" id="IPR013324">
    <property type="entry name" value="RNA_pol_sigma_r3/r4-like"/>
</dbReference>
<dbReference type="GO" id="GO:0016987">
    <property type="term" value="F:sigma factor activity"/>
    <property type="evidence" value="ECO:0007669"/>
    <property type="project" value="UniProtKB-KW"/>
</dbReference>
<dbReference type="InterPro" id="IPR014284">
    <property type="entry name" value="RNA_pol_sigma-70_dom"/>
</dbReference>
<name>A0A937L383_9PROT</name>
<gene>
    <name evidence="7" type="ORF">ISQ19_01105</name>
</gene>
<keyword evidence="5" id="KW-0804">Transcription</keyword>
<evidence type="ECO:0000256" key="1">
    <source>
        <dbReference type="ARBA" id="ARBA00007788"/>
    </source>
</evidence>